<dbReference type="AlphaFoldDB" id="Q2CH52"/>
<gene>
    <name evidence="8" type="ORF">OG2516_13079</name>
</gene>
<evidence type="ECO:0000313" key="8">
    <source>
        <dbReference type="EMBL" id="EAR51959.1"/>
    </source>
</evidence>
<name>Q2CH52_OCEGH</name>
<dbReference type="Gene3D" id="1.50.10.10">
    <property type="match status" value="1"/>
</dbReference>
<dbReference type="InterPro" id="IPR008902">
    <property type="entry name" value="Rhamnosid_concanavalin"/>
</dbReference>
<dbReference type="InterPro" id="IPR035398">
    <property type="entry name" value="Bac_rhamnosid_C"/>
</dbReference>
<accession>Q2CH52</accession>
<evidence type="ECO:0000256" key="1">
    <source>
        <dbReference type="ARBA" id="ARBA00001445"/>
    </source>
</evidence>
<comment type="catalytic activity">
    <reaction evidence="1">
        <text>Hydrolysis of terminal non-reducing alpha-L-rhamnose residues in alpha-L-rhamnosides.</text>
        <dbReference type="EC" id="3.2.1.40"/>
    </reaction>
</comment>
<evidence type="ECO:0000313" key="9">
    <source>
        <dbReference type="Proteomes" id="UP000003635"/>
    </source>
</evidence>
<dbReference type="OrthoDB" id="9761045at2"/>
<evidence type="ECO:0000259" key="6">
    <source>
        <dbReference type="Pfam" id="PF17389"/>
    </source>
</evidence>
<dbReference type="GO" id="GO:0005975">
    <property type="term" value="P:carbohydrate metabolic process"/>
    <property type="evidence" value="ECO:0007669"/>
    <property type="project" value="InterPro"/>
</dbReference>
<dbReference type="PANTHER" id="PTHR33307:SF6">
    <property type="entry name" value="ALPHA-RHAMNOSIDASE (EUROFUNG)-RELATED"/>
    <property type="match status" value="1"/>
</dbReference>
<dbReference type="Pfam" id="PF08531">
    <property type="entry name" value="Bac_rhamnosid_N"/>
    <property type="match status" value="1"/>
</dbReference>
<evidence type="ECO:0000259" key="7">
    <source>
        <dbReference type="Pfam" id="PF17390"/>
    </source>
</evidence>
<keyword evidence="9" id="KW-1185">Reference proteome</keyword>
<dbReference type="Gene3D" id="2.60.420.10">
    <property type="entry name" value="Maltose phosphorylase, domain 3"/>
    <property type="match status" value="1"/>
</dbReference>
<feature type="domain" description="Alpha-L-rhamnosidase concanavalin-like" evidence="4">
    <location>
        <begin position="220"/>
        <end position="308"/>
    </location>
</feature>
<dbReference type="STRING" id="314256.OG2516_13079"/>
<dbReference type="EMBL" id="AAOT01000007">
    <property type="protein sequence ID" value="EAR51959.1"/>
    <property type="molecule type" value="Genomic_DNA"/>
</dbReference>
<dbReference type="EC" id="3.2.1.40" evidence="2"/>
<evidence type="ECO:0000259" key="5">
    <source>
        <dbReference type="Pfam" id="PF08531"/>
    </source>
</evidence>
<dbReference type="InterPro" id="IPR035396">
    <property type="entry name" value="Bac_rhamnosid6H"/>
</dbReference>
<feature type="domain" description="Alpha-L-rhamnosidase C-terminal" evidence="7">
    <location>
        <begin position="681"/>
        <end position="743"/>
    </location>
</feature>
<dbReference type="SUPFAM" id="SSF48208">
    <property type="entry name" value="Six-hairpin glycosidases"/>
    <property type="match status" value="1"/>
</dbReference>
<organism evidence="8 9">
    <name type="scientific">Oceanicola granulosus (strain ATCC BAA-861 / DSM 15982 / KCTC 12143 / HTCC2516)</name>
    <dbReference type="NCBI Taxonomy" id="314256"/>
    <lineage>
        <taxon>Bacteria</taxon>
        <taxon>Pseudomonadati</taxon>
        <taxon>Pseudomonadota</taxon>
        <taxon>Alphaproteobacteria</taxon>
        <taxon>Rhodobacterales</taxon>
        <taxon>Roseobacteraceae</taxon>
        <taxon>Oceanicola</taxon>
    </lineage>
</organism>
<sequence>MDQAVDPRDAHAPLTRTWNARAISPADDPGHNGRAHRVVREFTLDEVTGREQLHVTALGIYTIFLNGHRLGPDLLAPGWTNYDARLAYQTYDLDAALAPGSNRLEIWLGDGWYRGQLMWPQSMLHDTYGTRVAALAELTLDGDTLLATGPDWTSGPTPVLRNGIYYGETFDAREVDVPAEAGVEVVALDTAILVAQECPPVQELAPLSPVRSWGEARATSYDFGQNIGGYVAFTVTGDPGARLVIEHAEVCGQDGEIDNSNYRSAPARIEYTLAGNGPESYRPHFTFMGFRYARVTIEGDATLERIEAVPISSVTHPKGAFTCGVPAIDRLVLNTLWSQRGNFIDVPTDCPQRDERLGWTGDAQVFAATACWLHDCQAFFRKYLRELIVDQRPDGAISNFSPDPTRLHPDSFGIPPGSTGWGDVITVLPWTLWLHYGDKAALAEAFPAMQRWMDYLWSLSDGPIILPPPGTVDSGGRADPGFTFGDWLQPVGDNRKPQPTIGDDCAATLYHYISADLVARTAEVLGERDAATRFRARAEEIKAAFAEEFITPSGRIGASDQTTYALAFLHGLVPEQHVPAATRYFRRAVEATGGKIGTGFIGTPAILPALTRIGARDLAAMLLLNRDAPGWLYQVDLGATTIWERWDAMGPNGEIYDPEMNSYNHYAYGAICQWLFESVAGIAPDPDAPAFARVRVDPFVLPELSPVSARHETAHGEIAVDWTCADGRVAYTLTLPEGTEGHLPASPDRSELTLNGTAATAPLTLPPGRHEIAFRIAPAA</sequence>
<reference evidence="8 9" key="1">
    <citation type="journal article" date="2010" name="J. Bacteriol.">
        <title>Genome sequences of Oceanicola granulosus HTCC2516(T) and Oceanicola batsensis HTCC2597(TDelta).</title>
        <authorList>
            <person name="Thrash J.C."/>
            <person name="Cho J.C."/>
            <person name="Vergin K.L."/>
            <person name="Giovannoni S.J."/>
        </authorList>
    </citation>
    <scope>NUCLEOTIDE SEQUENCE [LARGE SCALE GENOMIC DNA]</scope>
    <source>
        <strain evidence="9">ATCC BAA-861 / DSM 15982 / KCTC 12143 / HTCC2516</strain>
    </source>
</reference>
<dbReference type="HOGENOM" id="CLU_002926_0_1_5"/>
<dbReference type="InterPro" id="IPR013737">
    <property type="entry name" value="Bac_rhamnosid_N"/>
</dbReference>
<feature type="domain" description="Alpha-L-rhamnosidase six-hairpin glycosidase" evidence="6">
    <location>
        <begin position="318"/>
        <end position="679"/>
    </location>
</feature>
<dbReference type="InterPro" id="IPR008928">
    <property type="entry name" value="6-hairpin_glycosidase_sf"/>
</dbReference>
<dbReference type="Pfam" id="PF05592">
    <property type="entry name" value="Bac_rhamnosid"/>
    <property type="match status" value="1"/>
</dbReference>
<evidence type="ECO:0000259" key="4">
    <source>
        <dbReference type="Pfam" id="PF05592"/>
    </source>
</evidence>
<dbReference type="Proteomes" id="UP000003635">
    <property type="component" value="Unassembled WGS sequence"/>
</dbReference>
<evidence type="ECO:0000256" key="2">
    <source>
        <dbReference type="ARBA" id="ARBA00012652"/>
    </source>
</evidence>
<dbReference type="GO" id="GO:0030596">
    <property type="term" value="F:alpha-L-rhamnosidase activity"/>
    <property type="evidence" value="ECO:0007669"/>
    <property type="project" value="UniProtKB-EC"/>
</dbReference>
<comment type="caution">
    <text evidence="8">The sequence shown here is derived from an EMBL/GenBank/DDBJ whole genome shotgun (WGS) entry which is preliminary data.</text>
</comment>
<keyword evidence="3" id="KW-0378">Hydrolase</keyword>
<evidence type="ECO:0000256" key="3">
    <source>
        <dbReference type="ARBA" id="ARBA00022801"/>
    </source>
</evidence>
<dbReference type="Pfam" id="PF17389">
    <property type="entry name" value="Bac_rhamnosid6H"/>
    <property type="match status" value="1"/>
</dbReference>
<protein>
    <recommendedName>
        <fullName evidence="2">alpha-L-rhamnosidase</fullName>
        <ecNumber evidence="2">3.2.1.40</ecNumber>
    </recommendedName>
</protein>
<feature type="domain" description="Bacterial alpha-L-rhamnosidase N-terminal" evidence="5">
    <location>
        <begin position="52"/>
        <end position="202"/>
    </location>
</feature>
<dbReference type="RefSeq" id="WP_007256175.1">
    <property type="nucleotide sequence ID" value="NZ_CH724108.1"/>
</dbReference>
<dbReference type="InterPro" id="IPR012341">
    <property type="entry name" value="6hp_glycosidase-like_sf"/>
</dbReference>
<proteinExistence type="predicted"/>
<dbReference type="PANTHER" id="PTHR33307">
    <property type="entry name" value="ALPHA-RHAMNOSIDASE (EUROFUNG)"/>
    <property type="match status" value="1"/>
</dbReference>
<dbReference type="eggNOG" id="COG3408">
    <property type="taxonomic scope" value="Bacteria"/>
</dbReference>
<dbReference type="Gene3D" id="2.60.120.260">
    <property type="entry name" value="Galactose-binding domain-like"/>
    <property type="match status" value="2"/>
</dbReference>
<dbReference type="InterPro" id="IPR016007">
    <property type="entry name" value="Alpha_rhamnosid"/>
</dbReference>
<dbReference type="Pfam" id="PF17390">
    <property type="entry name" value="Bac_rhamnosid_C"/>
    <property type="match status" value="1"/>
</dbReference>